<feature type="transmembrane region" description="Helical" evidence="6">
    <location>
        <begin position="295"/>
        <end position="314"/>
    </location>
</feature>
<evidence type="ECO:0000313" key="9">
    <source>
        <dbReference type="Proteomes" id="UP001240150"/>
    </source>
</evidence>
<feature type="transmembrane region" description="Helical" evidence="6">
    <location>
        <begin position="196"/>
        <end position="222"/>
    </location>
</feature>
<dbReference type="RefSeq" id="WP_284914302.1">
    <property type="nucleotide sequence ID" value="NZ_CP126980.1"/>
</dbReference>
<feature type="domain" description="ABC3 transporter permease C-terminal" evidence="7">
    <location>
        <begin position="621"/>
        <end position="732"/>
    </location>
</feature>
<dbReference type="EMBL" id="CP126980">
    <property type="protein sequence ID" value="WIM93094.1"/>
    <property type="molecule type" value="Genomic_DNA"/>
</dbReference>
<feature type="transmembrane region" description="Helical" evidence="6">
    <location>
        <begin position="620"/>
        <end position="643"/>
    </location>
</feature>
<gene>
    <name evidence="8" type="ORF">ACTOB_005060</name>
</gene>
<evidence type="ECO:0000256" key="1">
    <source>
        <dbReference type="ARBA" id="ARBA00004651"/>
    </source>
</evidence>
<keyword evidence="2" id="KW-1003">Cell membrane</keyword>
<accession>A0ABY8W5H2</accession>
<evidence type="ECO:0000259" key="7">
    <source>
        <dbReference type="Pfam" id="PF02687"/>
    </source>
</evidence>
<evidence type="ECO:0000256" key="2">
    <source>
        <dbReference type="ARBA" id="ARBA00022475"/>
    </source>
</evidence>
<dbReference type="PANTHER" id="PTHR30287">
    <property type="entry name" value="MEMBRANE COMPONENT OF PREDICTED ABC SUPERFAMILY METABOLITE UPTAKE TRANSPORTER"/>
    <property type="match status" value="1"/>
</dbReference>
<dbReference type="Proteomes" id="UP001240150">
    <property type="component" value="Chromosome"/>
</dbReference>
<reference evidence="8 9" key="1">
    <citation type="submission" date="2023-06" db="EMBL/GenBank/DDBJ databases">
        <authorList>
            <person name="Yushchuk O."/>
            <person name="Binda E."/>
            <person name="Ruckert-Reed C."/>
            <person name="Fedorenko V."/>
            <person name="Kalinowski J."/>
            <person name="Marinelli F."/>
        </authorList>
    </citation>
    <scope>NUCLEOTIDE SEQUENCE [LARGE SCALE GENOMIC DNA]</scope>
    <source>
        <strain evidence="8 9">NRRL 3884</strain>
    </source>
</reference>
<feature type="transmembrane region" description="Helical" evidence="6">
    <location>
        <begin position="243"/>
        <end position="269"/>
    </location>
</feature>
<feature type="domain" description="ABC3 transporter permease C-terminal" evidence="7">
    <location>
        <begin position="202"/>
        <end position="318"/>
    </location>
</feature>
<keyword evidence="9" id="KW-1185">Reference proteome</keyword>
<evidence type="ECO:0000256" key="4">
    <source>
        <dbReference type="ARBA" id="ARBA00022989"/>
    </source>
</evidence>
<keyword evidence="3 6" id="KW-0812">Transmembrane</keyword>
<sequence>MISLGLRLAVAGGREAVTRLLVLAAAVAVGVGMLLATVAGIHAVGAQNLRYSWLNSAVTSAATGAEARDPAMWSVREDFFDGHPMARVDVAVSGPDGPVPPGLAALPGPGEYYVSPALDRLLRAHPADQLRDRFPGRPAGVLGRAALPSPDSLIVIVGNTREEAGRIAGTTEITRMVTVSPDKCRDCVIGLGSNGIVLTLSVVAAALLFPLLIFIGTATRLAAARREQRFAAMRLVGATPRQITQLAVVESALAAVTGTIAGFGVFLLARAGLAGIPFTGEPFFPGDLSLTGTDVLMVLAGVPLAAAVAARVALRRVRVSPLGVTRRVTPKPPRAWRVLPLLAGLAELAYLVGHRPPTTEGQLFGYLSGILVVMIGLMIAGPWLTMAGSRLLARRAHRASTLIAGRRLADDPRAGFRAVSGLMLALFVTSTATGVITAIVAERSDRTPGSAGHDFVSVAMLPDDVGVPAGRVSAPGHLIRVNPDRRPEHHLQVTDGQVGIDIPDLPGLISCAELATIPGGGTCPAGAQVAQVFPDLNAPEFMPATAAGPSWPASTRTAAQLAGLNVIDVVLPTDGTPAAVERARTMLNRAFPYGRLAATESDYASDFTRQLYQFQRLADVVIVASLVIAGCSLAVSVTGGLTERRRPFAMLRLTGVRLAELRRVVALETTIPLLSVSVVAIGVGFLAAHLFLRSQMRYSLHAPGPAYYVTVAVGLLASIAVLTSTMPLLARMTGPAAARNE</sequence>
<dbReference type="PANTHER" id="PTHR30287:SF2">
    <property type="entry name" value="BLL1001 PROTEIN"/>
    <property type="match status" value="1"/>
</dbReference>
<organism evidence="8 9">
    <name type="scientific">Actinoplanes oblitus</name>
    <dbReference type="NCBI Taxonomy" id="3040509"/>
    <lineage>
        <taxon>Bacteria</taxon>
        <taxon>Bacillati</taxon>
        <taxon>Actinomycetota</taxon>
        <taxon>Actinomycetes</taxon>
        <taxon>Micromonosporales</taxon>
        <taxon>Micromonosporaceae</taxon>
        <taxon>Actinoplanes</taxon>
    </lineage>
</organism>
<feature type="transmembrane region" description="Helical" evidence="6">
    <location>
        <begin position="707"/>
        <end position="730"/>
    </location>
</feature>
<dbReference type="InterPro" id="IPR003838">
    <property type="entry name" value="ABC3_permease_C"/>
</dbReference>
<dbReference type="Pfam" id="PF02687">
    <property type="entry name" value="FtsX"/>
    <property type="match status" value="2"/>
</dbReference>
<dbReference type="InterPro" id="IPR038766">
    <property type="entry name" value="Membrane_comp_ABC_pdt"/>
</dbReference>
<comment type="subcellular location">
    <subcellularLocation>
        <location evidence="1">Cell membrane</location>
        <topology evidence="1">Multi-pass membrane protein</topology>
    </subcellularLocation>
</comment>
<feature type="transmembrane region" description="Helical" evidence="6">
    <location>
        <begin position="364"/>
        <end position="393"/>
    </location>
</feature>
<proteinExistence type="predicted"/>
<evidence type="ECO:0000256" key="3">
    <source>
        <dbReference type="ARBA" id="ARBA00022692"/>
    </source>
</evidence>
<feature type="transmembrane region" description="Helical" evidence="6">
    <location>
        <begin position="20"/>
        <end position="44"/>
    </location>
</feature>
<keyword evidence="4 6" id="KW-1133">Transmembrane helix</keyword>
<keyword evidence="5 6" id="KW-0472">Membrane</keyword>
<name>A0ABY8W5H2_9ACTN</name>
<protein>
    <submittedName>
        <fullName evidence="8">ABC transporter permease</fullName>
    </submittedName>
</protein>
<evidence type="ECO:0000313" key="8">
    <source>
        <dbReference type="EMBL" id="WIM93094.1"/>
    </source>
</evidence>
<feature type="transmembrane region" description="Helical" evidence="6">
    <location>
        <begin position="335"/>
        <end position="352"/>
    </location>
</feature>
<feature type="transmembrane region" description="Helical" evidence="6">
    <location>
        <begin position="414"/>
        <end position="441"/>
    </location>
</feature>
<evidence type="ECO:0000256" key="5">
    <source>
        <dbReference type="ARBA" id="ARBA00023136"/>
    </source>
</evidence>
<feature type="transmembrane region" description="Helical" evidence="6">
    <location>
        <begin position="664"/>
        <end position="687"/>
    </location>
</feature>
<evidence type="ECO:0000256" key="6">
    <source>
        <dbReference type="SAM" id="Phobius"/>
    </source>
</evidence>